<feature type="domain" description="RRM" evidence="4">
    <location>
        <begin position="1"/>
        <end position="49"/>
    </location>
</feature>
<name>A0A0K6GB01_9AGAM</name>
<dbReference type="Pfam" id="PF00076">
    <property type="entry name" value="RRM_1"/>
    <property type="match status" value="1"/>
</dbReference>
<dbReference type="GO" id="GO:0003723">
    <property type="term" value="F:RNA binding"/>
    <property type="evidence" value="ECO:0007669"/>
    <property type="project" value="UniProtKB-UniRule"/>
</dbReference>
<dbReference type="Gene3D" id="3.30.70.330">
    <property type="match status" value="2"/>
</dbReference>
<organism evidence="5 6">
    <name type="scientific">Rhizoctonia solani</name>
    <dbReference type="NCBI Taxonomy" id="456999"/>
    <lineage>
        <taxon>Eukaryota</taxon>
        <taxon>Fungi</taxon>
        <taxon>Dikarya</taxon>
        <taxon>Basidiomycota</taxon>
        <taxon>Agaricomycotina</taxon>
        <taxon>Agaricomycetes</taxon>
        <taxon>Cantharellales</taxon>
        <taxon>Ceratobasidiaceae</taxon>
        <taxon>Rhizoctonia</taxon>
    </lineage>
</organism>
<evidence type="ECO:0000259" key="4">
    <source>
        <dbReference type="PROSITE" id="PS50102"/>
    </source>
</evidence>
<dbReference type="EMBL" id="CYGV01001611">
    <property type="protein sequence ID" value="CUA75803.1"/>
    <property type="molecule type" value="Genomic_DNA"/>
</dbReference>
<dbReference type="GO" id="GO:0000981">
    <property type="term" value="F:DNA-binding transcription factor activity, RNA polymerase II-specific"/>
    <property type="evidence" value="ECO:0007669"/>
    <property type="project" value="InterPro"/>
</dbReference>
<dbReference type="Proteomes" id="UP000044841">
    <property type="component" value="Unassembled WGS sequence"/>
</dbReference>
<keyword evidence="2" id="KW-0539">Nucleus</keyword>
<dbReference type="PANTHER" id="PTHR37534">
    <property type="entry name" value="TRANSCRIPTIONAL ACTIVATOR PROTEIN UGA3"/>
    <property type="match status" value="1"/>
</dbReference>
<dbReference type="GO" id="GO:0000976">
    <property type="term" value="F:transcription cis-regulatory region binding"/>
    <property type="evidence" value="ECO:0007669"/>
    <property type="project" value="TreeGrafter"/>
</dbReference>
<dbReference type="SUPFAM" id="SSF54928">
    <property type="entry name" value="RNA-binding domain, RBD"/>
    <property type="match status" value="1"/>
</dbReference>
<proteinExistence type="predicted"/>
<dbReference type="AlphaFoldDB" id="A0A0K6GB01"/>
<dbReference type="InterPro" id="IPR021858">
    <property type="entry name" value="Fun_TF"/>
</dbReference>
<dbReference type="SUPFAM" id="SSF57701">
    <property type="entry name" value="Zn2/Cys6 DNA-binding domain"/>
    <property type="match status" value="1"/>
</dbReference>
<evidence type="ECO:0000256" key="2">
    <source>
        <dbReference type="ARBA" id="ARBA00023242"/>
    </source>
</evidence>
<dbReference type="InterPro" id="IPR001138">
    <property type="entry name" value="Zn2Cys6_DnaBD"/>
</dbReference>
<dbReference type="Gene3D" id="4.10.240.10">
    <property type="entry name" value="Zn(2)-C6 fungal-type DNA-binding domain"/>
    <property type="match status" value="1"/>
</dbReference>
<dbReference type="GO" id="GO:0008270">
    <property type="term" value="F:zinc ion binding"/>
    <property type="evidence" value="ECO:0007669"/>
    <property type="project" value="InterPro"/>
</dbReference>
<dbReference type="Pfam" id="PF00172">
    <property type="entry name" value="Zn_clus"/>
    <property type="match status" value="1"/>
</dbReference>
<reference evidence="5 6" key="1">
    <citation type="submission" date="2015-07" db="EMBL/GenBank/DDBJ databases">
        <authorList>
            <person name="Noorani M."/>
        </authorList>
    </citation>
    <scope>NUCLEOTIDE SEQUENCE [LARGE SCALE GENOMIC DNA]</scope>
    <source>
        <strain evidence="5">BBA 69670</strain>
    </source>
</reference>
<gene>
    <name evidence="5" type="ORF">RSOLAG22IIIB_06084</name>
</gene>
<evidence type="ECO:0000256" key="1">
    <source>
        <dbReference type="ARBA" id="ARBA00004123"/>
    </source>
</evidence>
<evidence type="ECO:0000313" key="5">
    <source>
        <dbReference type="EMBL" id="CUA75803.1"/>
    </source>
</evidence>
<dbReference type="PANTHER" id="PTHR37534:SF7">
    <property type="entry name" value="TRANSCRIPTIONAL ACTIVATOR PROTEIN UGA3"/>
    <property type="match status" value="1"/>
</dbReference>
<dbReference type="PROSITE" id="PS50102">
    <property type="entry name" value="RRM"/>
    <property type="match status" value="1"/>
</dbReference>
<evidence type="ECO:0000313" key="6">
    <source>
        <dbReference type="Proteomes" id="UP000044841"/>
    </source>
</evidence>
<dbReference type="GO" id="GO:0005634">
    <property type="term" value="C:nucleus"/>
    <property type="evidence" value="ECO:0007669"/>
    <property type="project" value="UniProtKB-SubCell"/>
</dbReference>
<protein>
    <submittedName>
        <fullName evidence="5">Fer-1-like protein 5 [Mus musculus]</fullName>
    </submittedName>
</protein>
<dbReference type="CDD" id="cd00067">
    <property type="entry name" value="GAL4"/>
    <property type="match status" value="1"/>
</dbReference>
<dbReference type="InterPro" id="IPR012677">
    <property type="entry name" value="Nucleotide-bd_a/b_plait_sf"/>
</dbReference>
<dbReference type="InterPro" id="IPR035979">
    <property type="entry name" value="RBD_domain_sf"/>
</dbReference>
<sequence length="847" mass="95915">MRDYKNTTNRGFGFLHFENERAATAALIHLQGSPIRIQGYATEVKRNRSRTHSRNGPSHVLNISGLPLDIQYLEVLDLLKEKCPNFKSLRFMAGEPDNFLGVAAVAFEDTQSAEQARESLFESTLGGVLLREHNIAFGRSLYETQPTNTLMLLGTPTSTDAAYDFRRLLDTFSCIQRYKLIKDRMTNEFRGFTILNCGTVDNAWMMVEWFNREYPHYRVAFITSAYEYDQSRMSKSRRSTTGCSVCKARQVPALSPTTSQLRSITYRRKKCDETKPQCTRCTSSGRACSYDYVEHSEFERHRVKRTKPAPRATYELVAKTSPNISTTLDVNVGSPSTSSYSGDSTLLTPLTPPEIWVNEVYPNSSIAASWNTTEPISLVSPFSAPSQALSPCNPIDASLIPLDLVRSTGLPAVYDPFPATDLVSQETWYELEEDEDEYNREPEDVQTVICTDLALDKNARENTLPFVLHCYSQWVITRIFEPLTIAQAVRNQVIQQFTSENTRYRSILIANVMIMFAKNLAIDDTRKAVLTHLVTEARDAGSRFIATPVSFVPSLDRQKAMRTLDSIFEILTLQTHTQPTADCIRTLDYAAPVFRRACVEPPGKPINLPNLLLDPSLNLRHFACVDVIQSVTTGRPTYFQYEVPFSLELCERMYKIQDDHGSQWLYGLPDQFILLLAWINSMRETSGPNNNLEAVAWIENNLPKIKIATSESGDPLLRIGRMVVLEGWRFAVLVYMYMVLCKAGAYDPRVIRAQKSFMRLVRGVKPGRIPDAFLINPMTVVGVATIEQRDRDTLRKRILGVHECSESGTAVSEVVLELEDVWLRTENEGRAAVWPDWREAVLRVTGR</sequence>
<dbReference type="Pfam" id="PF11951">
    <property type="entry name" value="Fungal_trans_2"/>
    <property type="match status" value="1"/>
</dbReference>
<dbReference type="InterPro" id="IPR000504">
    <property type="entry name" value="RRM_dom"/>
</dbReference>
<accession>A0A0K6GB01</accession>
<dbReference type="InterPro" id="IPR036864">
    <property type="entry name" value="Zn2-C6_fun-type_DNA-bd_sf"/>
</dbReference>
<dbReference type="GO" id="GO:0045944">
    <property type="term" value="P:positive regulation of transcription by RNA polymerase II"/>
    <property type="evidence" value="ECO:0007669"/>
    <property type="project" value="TreeGrafter"/>
</dbReference>
<comment type="subcellular location">
    <subcellularLocation>
        <location evidence="1">Nucleus</location>
    </subcellularLocation>
</comment>
<keyword evidence="3" id="KW-0694">RNA-binding</keyword>
<keyword evidence="6" id="KW-1185">Reference proteome</keyword>
<evidence type="ECO:0000256" key="3">
    <source>
        <dbReference type="PROSITE-ProRule" id="PRU00176"/>
    </source>
</evidence>